<feature type="domain" description="CHRD" evidence="2">
    <location>
        <begin position="61"/>
        <end position="185"/>
    </location>
</feature>
<evidence type="ECO:0000313" key="3">
    <source>
        <dbReference type="EMBL" id="VAW67135.1"/>
    </source>
</evidence>
<dbReference type="EMBL" id="UOFJ01000260">
    <property type="protein sequence ID" value="VAW67135.1"/>
    <property type="molecule type" value="Genomic_DNA"/>
</dbReference>
<reference evidence="3" key="1">
    <citation type="submission" date="2018-06" db="EMBL/GenBank/DDBJ databases">
        <authorList>
            <person name="Zhirakovskaya E."/>
        </authorList>
    </citation>
    <scope>NUCLEOTIDE SEQUENCE</scope>
</reference>
<sequence>MNNLLKISIAAVLAGSMTTAMAGGMGGGTPPTPPGAPPPPPAAPAPPPPAAPPAPAPVVGFTFNADLSGAQAGVISIATGDTTLEFAEDLSSMTYTLNAANSGTVTAAHFHCAPAGEDGPPAVAIEVGTFTITNADILPVIGNEVCGVTINNIASLLNATLQGVIYANVHTDLFPAGELRGQIFAPIPQ</sequence>
<feature type="compositionally biased region" description="Pro residues" evidence="1">
    <location>
        <begin position="30"/>
        <end position="53"/>
    </location>
</feature>
<name>A0A3B0XFP1_9ZZZZ</name>
<feature type="region of interest" description="Disordered" evidence="1">
    <location>
        <begin position="23"/>
        <end position="53"/>
    </location>
</feature>
<accession>A0A3B0XFP1</accession>
<dbReference type="SMART" id="SM00754">
    <property type="entry name" value="CHRD"/>
    <property type="match status" value="1"/>
</dbReference>
<organism evidence="3">
    <name type="scientific">hydrothermal vent metagenome</name>
    <dbReference type="NCBI Taxonomy" id="652676"/>
    <lineage>
        <taxon>unclassified sequences</taxon>
        <taxon>metagenomes</taxon>
        <taxon>ecological metagenomes</taxon>
    </lineage>
</organism>
<protein>
    <recommendedName>
        <fullName evidence="2">CHRD domain-containing protein</fullName>
    </recommendedName>
</protein>
<evidence type="ECO:0000259" key="2">
    <source>
        <dbReference type="SMART" id="SM00754"/>
    </source>
</evidence>
<evidence type="ECO:0000256" key="1">
    <source>
        <dbReference type="SAM" id="MobiDB-lite"/>
    </source>
</evidence>
<dbReference type="InterPro" id="IPR010895">
    <property type="entry name" value="CHRD"/>
</dbReference>
<dbReference type="Pfam" id="PF07452">
    <property type="entry name" value="CHRD"/>
    <property type="match status" value="1"/>
</dbReference>
<gene>
    <name evidence="3" type="ORF">MNBD_GAMMA10-1146</name>
</gene>
<dbReference type="AlphaFoldDB" id="A0A3B0XFP1"/>
<proteinExistence type="predicted"/>